<reference evidence="9" key="1">
    <citation type="submission" date="2025-08" db="UniProtKB">
        <authorList>
            <consortium name="RefSeq"/>
        </authorList>
    </citation>
    <scope>IDENTIFICATION</scope>
</reference>
<dbReference type="GO" id="GO:0032259">
    <property type="term" value="P:methylation"/>
    <property type="evidence" value="ECO:0007669"/>
    <property type="project" value="UniProtKB-KW"/>
</dbReference>
<proteinExistence type="inferred from homology"/>
<protein>
    <submittedName>
        <fullName evidence="9">Chavicol O-methyltransferase-like</fullName>
    </submittedName>
</protein>
<evidence type="ECO:0000256" key="2">
    <source>
        <dbReference type="ARBA" id="ARBA00022679"/>
    </source>
</evidence>
<dbReference type="GeneID" id="105167383"/>
<evidence type="ECO:0000259" key="6">
    <source>
        <dbReference type="Pfam" id="PF00891"/>
    </source>
</evidence>
<dbReference type="Pfam" id="PF00891">
    <property type="entry name" value="Methyltransf_2"/>
    <property type="match status" value="1"/>
</dbReference>
<dbReference type="InterPro" id="IPR036390">
    <property type="entry name" value="WH_DNA-bd_sf"/>
</dbReference>
<dbReference type="InParanoid" id="A0A6I9TLV8"/>
<dbReference type="FunFam" id="1.10.10.10:FF:000213">
    <property type="entry name" value="Coniferyl alcohol 9-O-methyltransferase"/>
    <property type="match status" value="1"/>
</dbReference>
<dbReference type="InterPro" id="IPR012967">
    <property type="entry name" value="COMT_dimerisation"/>
</dbReference>
<dbReference type="Gene3D" id="1.10.10.10">
    <property type="entry name" value="Winged helix-like DNA-binding domain superfamily/Winged helix DNA-binding domain"/>
    <property type="match status" value="1"/>
</dbReference>
<keyword evidence="2" id="KW-0808">Transferase</keyword>
<dbReference type="AlphaFoldDB" id="A0A6I9TLV8"/>
<dbReference type="OrthoDB" id="2410195at2759"/>
<evidence type="ECO:0000313" key="8">
    <source>
        <dbReference type="Proteomes" id="UP000504604"/>
    </source>
</evidence>
<evidence type="ECO:0000256" key="4">
    <source>
        <dbReference type="ARBA" id="ARBA00034481"/>
    </source>
</evidence>
<keyword evidence="3" id="KW-0949">S-adenosyl-L-methionine</keyword>
<comment type="similarity">
    <text evidence="4">Belongs to the class I-like SAM-binding methyltransferase superfamily. Cation-independent O-methyltransferase family. COMT subfamily.</text>
</comment>
<organism evidence="8 9">
    <name type="scientific">Sesamum indicum</name>
    <name type="common">Oriental sesame</name>
    <name type="synonym">Sesamum orientale</name>
    <dbReference type="NCBI Taxonomy" id="4182"/>
    <lineage>
        <taxon>Eukaryota</taxon>
        <taxon>Viridiplantae</taxon>
        <taxon>Streptophyta</taxon>
        <taxon>Embryophyta</taxon>
        <taxon>Tracheophyta</taxon>
        <taxon>Spermatophyta</taxon>
        <taxon>Magnoliopsida</taxon>
        <taxon>eudicotyledons</taxon>
        <taxon>Gunneridae</taxon>
        <taxon>Pentapetalae</taxon>
        <taxon>asterids</taxon>
        <taxon>lamiids</taxon>
        <taxon>Lamiales</taxon>
        <taxon>Pedaliaceae</taxon>
        <taxon>Sesamum</taxon>
    </lineage>
</organism>
<dbReference type="GO" id="GO:0008171">
    <property type="term" value="F:O-methyltransferase activity"/>
    <property type="evidence" value="ECO:0007669"/>
    <property type="project" value="InterPro"/>
</dbReference>
<sequence length="368" mass="41241">MQTLQYLILRDMAFQIGEMSAEQLLDGQAHVWNHLFSFINSMSLKCAIELGIPDIIHNHAKPMSLSQLVDALPIPKVKSHFVYRLMRLLIHSEFFVKVDVSDEEEKEHYWLTPASLLLLRNAPLSVAPLVQLILDPNMTEPLDHLSEWLASQRHTSPYELVHGKVLFEHLGLQPGLNNLYNDATSSDSRLLTHVLVRDCKQIFEGIKSLVDVGGGTGTTAKAIADAFPDMKCIVLDLPHVVGGLEGTNNFTYVAGDMFENIPSADAVFLKWILHDWNDEDCVKILKKCKEAIAVEGGKVIIIDMVLDVHGTDSGVRETHLLLDMAVLGYYNGKERTEKEFAKLLFDAGFTSYKITPAFGMRSLIEIYP</sequence>
<dbReference type="Pfam" id="PF08100">
    <property type="entry name" value="Dimerisation"/>
    <property type="match status" value="1"/>
</dbReference>
<dbReference type="Proteomes" id="UP000504604">
    <property type="component" value="Linkage group LG8"/>
</dbReference>
<feature type="active site" description="Proton acceptor" evidence="5">
    <location>
        <position position="274"/>
    </location>
</feature>
<name>A0A6I9TLV8_SESIN</name>
<evidence type="ECO:0000256" key="3">
    <source>
        <dbReference type="ARBA" id="ARBA00022691"/>
    </source>
</evidence>
<dbReference type="CDD" id="cd02440">
    <property type="entry name" value="AdoMet_MTases"/>
    <property type="match status" value="1"/>
</dbReference>
<dbReference type="KEGG" id="sind:105167383"/>
<evidence type="ECO:0000256" key="1">
    <source>
        <dbReference type="ARBA" id="ARBA00022603"/>
    </source>
</evidence>
<dbReference type="PIRSF" id="PIRSF005739">
    <property type="entry name" value="O-mtase"/>
    <property type="match status" value="1"/>
</dbReference>
<dbReference type="InterPro" id="IPR016461">
    <property type="entry name" value="COMT-like"/>
</dbReference>
<feature type="domain" description="O-methyltransferase C-terminal" evidence="6">
    <location>
        <begin position="144"/>
        <end position="349"/>
    </location>
</feature>
<dbReference type="PANTHER" id="PTHR11746">
    <property type="entry name" value="O-METHYLTRANSFERASE"/>
    <property type="match status" value="1"/>
</dbReference>
<dbReference type="GO" id="GO:0008757">
    <property type="term" value="F:S-adenosylmethionine-dependent methyltransferase activity"/>
    <property type="evidence" value="ECO:0007669"/>
    <property type="project" value="UniProtKB-ARBA"/>
</dbReference>
<dbReference type="FunFam" id="3.40.50.150:FF:000057">
    <property type="entry name" value="O-methyltransferase ZRP4"/>
    <property type="match status" value="1"/>
</dbReference>
<dbReference type="PROSITE" id="PS51683">
    <property type="entry name" value="SAM_OMT_II"/>
    <property type="match status" value="1"/>
</dbReference>
<dbReference type="SUPFAM" id="SSF53335">
    <property type="entry name" value="S-adenosyl-L-methionine-dependent methyltransferases"/>
    <property type="match status" value="1"/>
</dbReference>
<dbReference type="Gene3D" id="3.40.50.150">
    <property type="entry name" value="Vaccinia Virus protein VP39"/>
    <property type="match status" value="1"/>
</dbReference>
<evidence type="ECO:0000256" key="5">
    <source>
        <dbReference type="PIRSR" id="PIRSR005739-1"/>
    </source>
</evidence>
<dbReference type="RefSeq" id="XP_011085377.1">
    <property type="nucleotide sequence ID" value="XM_011087075.2"/>
</dbReference>
<dbReference type="GO" id="GO:0046983">
    <property type="term" value="F:protein dimerization activity"/>
    <property type="evidence" value="ECO:0007669"/>
    <property type="project" value="InterPro"/>
</dbReference>
<evidence type="ECO:0000313" key="9">
    <source>
        <dbReference type="RefSeq" id="XP_011085377.1"/>
    </source>
</evidence>
<evidence type="ECO:0000259" key="7">
    <source>
        <dbReference type="Pfam" id="PF08100"/>
    </source>
</evidence>
<feature type="domain" description="O-methyltransferase dimerisation" evidence="7">
    <location>
        <begin position="32"/>
        <end position="120"/>
    </location>
</feature>
<dbReference type="SUPFAM" id="SSF46785">
    <property type="entry name" value="Winged helix' DNA-binding domain"/>
    <property type="match status" value="1"/>
</dbReference>
<dbReference type="InterPro" id="IPR029063">
    <property type="entry name" value="SAM-dependent_MTases_sf"/>
</dbReference>
<dbReference type="InterPro" id="IPR036388">
    <property type="entry name" value="WH-like_DNA-bd_sf"/>
</dbReference>
<gene>
    <name evidence="9" type="primary">LOC105167383</name>
</gene>
<accession>A0A6I9TLV8</accession>
<keyword evidence="8" id="KW-1185">Reference proteome</keyword>
<keyword evidence="1" id="KW-0489">Methyltransferase</keyword>
<dbReference type="InterPro" id="IPR001077">
    <property type="entry name" value="COMT_C"/>
</dbReference>